<dbReference type="InterPro" id="IPR006119">
    <property type="entry name" value="Resolv_N"/>
</dbReference>
<gene>
    <name evidence="9" type="ORF">A8708_31530</name>
</gene>
<organism evidence="9 10">
    <name type="scientific">Paenibacillus oryzisoli</name>
    <dbReference type="NCBI Taxonomy" id="1850517"/>
    <lineage>
        <taxon>Bacteria</taxon>
        <taxon>Bacillati</taxon>
        <taxon>Bacillota</taxon>
        <taxon>Bacilli</taxon>
        <taxon>Bacillales</taxon>
        <taxon>Paenibacillaceae</taxon>
        <taxon>Paenibacillus</taxon>
    </lineage>
</organism>
<sequence length="496" mass="57071">MKKTQEHKDIKGEVATRYLAIYVRVSTDEQAREGLSLGEQEDRLKSYCKALGWTTEVKVFIEDGYSAKSIDRPKLNELLSEVKEGLISKVIVTKLDRMSRKLLDLLNLIELFQDYNVSFVSISESFDTNTPAGRLTLQVLGAVAEFERERNSERVFENMFHASKGGKWLTQPPYGYDLIDKELAINQEEEVIVRRIFNEYLRKGYSYLRIATGLNKEGVEAKYERGWSHRTVKLMLLNPAYKGTLVWNRVNAKKKKREEKDEKDWVVVDNCVPVIVDKETWDHVQRKMALNPGVAPRAVSSPHLLGGLLKCGHCGYGMSVSNSGSKDRRYRVYRCSANKNKGMCISKQYRADEVEAWFKEGLGILFEKCIPSISLSMRRKFAENKRTELEKKVQSSKARYNRKVEAYSSGLIEIDDLKQEKVRYDEVQELLNNYQEDEVHVYDVKELESLVQNRIKTVVDAIDVLPIEEAKPLLHTLVEKVIVKGERDIEIGLISI</sequence>
<dbReference type="InterPro" id="IPR011109">
    <property type="entry name" value="DNA_bind_recombinase_dom"/>
</dbReference>
<evidence type="ECO:0000256" key="3">
    <source>
        <dbReference type="ARBA" id="ARBA00023172"/>
    </source>
</evidence>
<reference evidence="9 10" key="1">
    <citation type="submission" date="2016-05" db="EMBL/GenBank/DDBJ databases">
        <title>Paenibacillus sp. 1ZS3-15 nov., isolated from the rhizosphere soil.</title>
        <authorList>
            <person name="Zhang X.X."/>
            <person name="Zhang J."/>
        </authorList>
    </citation>
    <scope>NUCLEOTIDE SEQUENCE [LARGE SCALE GENOMIC DNA]</scope>
    <source>
        <strain evidence="9 10">1ZS3-15</strain>
    </source>
</reference>
<feature type="domain" description="Recombinase" evidence="8">
    <location>
        <begin position="173"/>
        <end position="295"/>
    </location>
</feature>
<keyword evidence="3" id="KW-0233">DNA recombination</keyword>
<evidence type="ECO:0000256" key="4">
    <source>
        <dbReference type="PIRSR" id="PIRSR606118-50"/>
    </source>
</evidence>
<dbReference type="InterPro" id="IPR036162">
    <property type="entry name" value="Resolvase-like_N_sf"/>
</dbReference>
<protein>
    <submittedName>
        <fullName evidence="9">Resolvase</fullName>
    </submittedName>
</protein>
<dbReference type="GO" id="GO:0003677">
    <property type="term" value="F:DNA binding"/>
    <property type="evidence" value="ECO:0007669"/>
    <property type="project" value="UniProtKB-KW"/>
</dbReference>
<dbReference type="PANTHER" id="PTHR30461">
    <property type="entry name" value="DNA-INVERTASE FROM LAMBDOID PROPHAGE"/>
    <property type="match status" value="1"/>
</dbReference>
<dbReference type="RefSeq" id="WP_068662969.1">
    <property type="nucleotide sequence ID" value="NZ_LYPB01000049.1"/>
</dbReference>
<dbReference type="PROSITE" id="PS51737">
    <property type="entry name" value="RECOMBINASE_DNA_BIND"/>
    <property type="match status" value="1"/>
</dbReference>
<evidence type="ECO:0000256" key="2">
    <source>
        <dbReference type="ARBA" id="ARBA00023125"/>
    </source>
</evidence>
<dbReference type="AlphaFoldDB" id="A0A198AIS2"/>
<dbReference type="InterPro" id="IPR050639">
    <property type="entry name" value="SSR_resolvase"/>
</dbReference>
<dbReference type="Gene3D" id="3.40.50.1390">
    <property type="entry name" value="Resolvase, N-terminal catalytic domain"/>
    <property type="match status" value="1"/>
</dbReference>
<dbReference type="InterPro" id="IPR006118">
    <property type="entry name" value="Recombinase_CS"/>
</dbReference>
<dbReference type="Proteomes" id="UP000078454">
    <property type="component" value="Unassembled WGS sequence"/>
</dbReference>
<evidence type="ECO:0000256" key="1">
    <source>
        <dbReference type="ARBA" id="ARBA00022908"/>
    </source>
</evidence>
<evidence type="ECO:0000256" key="6">
    <source>
        <dbReference type="SAM" id="Coils"/>
    </source>
</evidence>
<dbReference type="Pfam" id="PF13408">
    <property type="entry name" value="Zn_ribbon_recom"/>
    <property type="match status" value="1"/>
</dbReference>
<dbReference type="GO" id="GO:0015074">
    <property type="term" value="P:DNA integration"/>
    <property type="evidence" value="ECO:0007669"/>
    <property type="project" value="UniProtKB-KW"/>
</dbReference>
<keyword evidence="10" id="KW-1185">Reference proteome</keyword>
<dbReference type="PROSITE" id="PS00397">
    <property type="entry name" value="RECOMBINASES_1"/>
    <property type="match status" value="1"/>
</dbReference>
<dbReference type="InterPro" id="IPR025827">
    <property type="entry name" value="Zn_ribbon_recom_dom"/>
</dbReference>
<keyword evidence="1" id="KW-0229">DNA integration</keyword>
<keyword evidence="6" id="KW-0175">Coiled coil</keyword>
<dbReference type="Gene3D" id="3.90.1750.20">
    <property type="entry name" value="Putative Large Serine Recombinase, Chain B, Domain 2"/>
    <property type="match status" value="1"/>
</dbReference>
<evidence type="ECO:0000256" key="5">
    <source>
        <dbReference type="PROSITE-ProRule" id="PRU10137"/>
    </source>
</evidence>
<dbReference type="Pfam" id="PF00239">
    <property type="entry name" value="Resolvase"/>
    <property type="match status" value="1"/>
</dbReference>
<feature type="coiled-coil region" evidence="6">
    <location>
        <begin position="379"/>
        <end position="437"/>
    </location>
</feature>
<dbReference type="PANTHER" id="PTHR30461:SF23">
    <property type="entry name" value="DNA RECOMBINASE-RELATED"/>
    <property type="match status" value="1"/>
</dbReference>
<dbReference type="EMBL" id="LYPB01000049">
    <property type="protein sequence ID" value="OAS21399.1"/>
    <property type="molecule type" value="Genomic_DNA"/>
</dbReference>
<name>A0A198AIS2_9BACL</name>
<dbReference type="CDD" id="cd03768">
    <property type="entry name" value="SR_ResInv"/>
    <property type="match status" value="1"/>
</dbReference>
<evidence type="ECO:0000259" key="8">
    <source>
        <dbReference type="PROSITE" id="PS51737"/>
    </source>
</evidence>
<accession>A0A198AIS2</accession>
<keyword evidence="2" id="KW-0238">DNA-binding</keyword>
<evidence type="ECO:0000313" key="9">
    <source>
        <dbReference type="EMBL" id="OAS21399.1"/>
    </source>
</evidence>
<feature type="domain" description="Resolvase/invertase-type recombinase catalytic" evidence="7">
    <location>
        <begin position="18"/>
        <end position="166"/>
    </location>
</feature>
<dbReference type="PROSITE" id="PS51736">
    <property type="entry name" value="RECOMBINASES_3"/>
    <property type="match status" value="1"/>
</dbReference>
<dbReference type="Pfam" id="PF07508">
    <property type="entry name" value="Recombinase"/>
    <property type="match status" value="1"/>
</dbReference>
<evidence type="ECO:0000259" key="7">
    <source>
        <dbReference type="PROSITE" id="PS51736"/>
    </source>
</evidence>
<dbReference type="OrthoDB" id="9811097at2"/>
<dbReference type="SUPFAM" id="SSF53041">
    <property type="entry name" value="Resolvase-like"/>
    <property type="match status" value="1"/>
</dbReference>
<dbReference type="InterPro" id="IPR038109">
    <property type="entry name" value="DNA_bind_recomb_sf"/>
</dbReference>
<evidence type="ECO:0000313" key="10">
    <source>
        <dbReference type="Proteomes" id="UP000078454"/>
    </source>
</evidence>
<feature type="active site" description="O-(5'-phospho-DNA)-serine intermediate" evidence="4 5">
    <location>
        <position position="26"/>
    </location>
</feature>
<proteinExistence type="predicted"/>
<dbReference type="SMART" id="SM00857">
    <property type="entry name" value="Resolvase"/>
    <property type="match status" value="1"/>
</dbReference>
<dbReference type="STRING" id="1850517.A8708_31530"/>
<dbReference type="GO" id="GO:0000150">
    <property type="term" value="F:DNA strand exchange activity"/>
    <property type="evidence" value="ECO:0007669"/>
    <property type="project" value="InterPro"/>
</dbReference>
<comment type="caution">
    <text evidence="9">The sequence shown here is derived from an EMBL/GenBank/DDBJ whole genome shotgun (WGS) entry which is preliminary data.</text>
</comment>